<dbReference type="FunFam" id="3.30.70.1230:FF:000016">
    <property type="entry name" value="Adenylate/guanylate cyclase domain-containing protein"/>
    <property type="match status" value="1"/>
</dbReference>
<proteinExistence type="inferred from homology"/>
<evidence type="ECO:0000256" key="4">
    <source>
        <dbReference type="ARBA" id="ARBA00022692"/>
    </source>
</evidence>
<dbReference type="InterPro" id="IPR050697">
    <property type="entry name" value="Adenylyl/Guanylyl_Cyclase_3/4"/>
</dbReference>
<dbReference type="Gene3D" id="3.30.70.1230">
    <property type="entry name" value="Nucleotide cyclase"/>
    <property type="match status" value="1"/>
</dbReference>
<dbReference type="SMART" id="SM01080">
    <property type="entry name" value="CHASE2"/>
    <property type="match status" value="1"/>
</dbReference>
<dbReference type="GO" id="GO:0004016">
    <property type="term" value="F:adenylate cyclase activity"/>
    <property type="evidence" value="ECO:0007669"/>
    <property type="project" value="UniProtKB-ARBA"/>
</dbReference>
<comment type="caution">
    <text evidence="9">The sequence shown here is derived from an EMBL/GenBank/DDBJ whole genome shotgun (WGS) entry which is preliminary data.</text>
</comment>
<evidence type="ECO:0000259" key="8">
    <source>
        <dbReference type="PROSITE" id="PS50125"/>
    </source>
</evidence>
<sequence>MTQRSRRFLGQLAVSLVFLLLLLGHVGGLYNFYFVEKLDASLYDLKLRLFREQGVDDRVVIVDIDEKSLREIGRWPWPRKVTAQLTENLFEQYGVAAVGFDIVFAEPDQSSGLPVLKDLARGPLAGEAGFARLLDRVAPGLDYDARLANALGKGPTVLGYYFGFGPAAGRVGALPPPLSPCNQLAAQGVRPLVASGHGANLPGLQVKASDAGFFNVQPDFDGVIRRQPLLIEYQGQCYGALALSLVRAGLGLGAPQVLAAGEARALSTSPASLALDGIQAPLDENAMVLVPYRTERAYRYIPATDVIHGRAPAAELEGRLVLIGATAPGIMDLRVTPTAKAFPGVEIHANVVSGLLDGSIKWEPAQARRWNLIAVAVFGLVLALWLPFATPVWAAAVAAGLLALTIGLDFYAWSVQHLSLAPASLLLALAGLFILNMSYGFFVEARAKHLITRLFGQYVPPELVEEMAKDPARYSLRGQSREMTVLFSDIRDFTSISEGLEAAELADMLNVYLSAMTRVVQEHRGTIDKYIGDAIMAFWGAPLSNERHARDGVLTALAMQRELAALNPQLEARGWPPVKIGVGVNTGRMSVGNMGSEFRMAYTVMADAVNLASRLEGLTKQYGVGVLCGEATRAACPDIAFRLIDRVRVKGKAQPVAIYQALGLKAELDAAVLRLAERFESALADYQARRWDAAESTLRALNTETPEPLYGVYLERIEHFRREPPPADWDGVFTYTTK</sequence>
<dbReference type="GO" id="GO:0030313">
    <property type="term" value="C:cell envelope"/>
    <property type="evidence" value="ECO:0007669"/>
    <property type="project" value="UniProtKB-SubCell"/>
</dbReference>
<dbReference type="GO" id="GO:0006171">
    <property type="term" value="P:cAMP biosynthetic process"/>
    <property type="evidence" value="ECO:0007669"/>
    <property type="project" value="TreeGrafter"/>
</dbReference>
<accession>A0A4V2UQW7</accession>
<dbReference type="GO" id="GO:0035556">
    <property type="term" value="P:intracellular signal transduction"/>
    <property type="evidence" value="ECO:0007669"/>
    <property type="project" value="InterPro"/>
</dbReference>
<comment type="subcellular location">
    <subcellularLocation>
        <location evidence="1">Cell envelope</location>
    </subcellularLocation>
</comment>
<name>A0A4V2UQW7_9PROT</name>
<feature type="domain" description="Guanylate cyclase" evidence="8">
    <location>
        <begin position="484"/>
        <end position="616"/>
    </location>
</feature>
<keyword evidence="5 7" id="KW-1133">Transmembrane helix</keyword>
<organism evidence="9 10">
    <name type="scientific">Sulfuritortus calidifontis</name>
    <dbReference type="NCBI Taxonomy" id="1914471"/>
    <lineage>
        <taxon>Bacteria</taxon>
        <taxon>Pseudomonadati</taxon>
        <taxon>Pseudomonadota</taxon>
        <taxon>Betaproteobacteria</taxon>
        <taxon>Nitrosomonadales</taxon>
        <taxon>Thiobacillaceae</taxon>
        <taxon>Sulfuritortus</taxon>
    </lineage>
</organism>
<keyword evidence="6 7" id="KW-0472">Membrane</keyword>
<keyword evidence="10" id="KW-1185">Reference proteome</keyword>
<evidence type="ECO:0000256" key="6">
    <source>
        <dbReference type="ARBA" id="ARBA00023136"/>
    </source>
</evidence>
<feature type="transmembrane region" description="Helical" evidence="7">
    <location>
        <begin position="370"/>
        <end position="386"/>
    </location>
</feature>
<evidence type="ECO:0000256" key="5">
    <source>
        <dbReference type="ARBA" id="ARBA00022989"/>
    </source>
</evidence>
<dbReference type="OrthoDB" id="9802500at2"/>
<dbReference type="PANTHER" id="PTHR43081">
    <property type="entry name" value="ADENYLATE CYCLASE, TERMINAL-DIFFERENTIATION SPECIFIC-RELATED"/>
    <property type="match status" value="1"/>
</dbReference>
<dbReference type="Pfam" id="PF00211">
    <property type="entry name" value="Guanylate_cyc"/>
    <property type="match status" value="1"/>
</dbReference>
<feature type="transmembrane region" description="Helical" evidence="7">
    <location>
        <begin position="393"/>
        <end position="414"/>
    </location>
</feature>
<evidence type="ECO:0000313" key="9">
    <source>
        <dbReference type="EMBL" id="TCS73027.1"/>
    </source>
</evidence>
<dbReference type="PROSITE" id="PS50125">
    <property type="entry name" value="GUANYLATE_CYCLASE_2"/>
    <property type="match status" value="1"/>
</dbReference>
<dbReference type="Pfam" id="PF05226">
    <property type="entry name" value="CHASE2"/>
    <property type="match status" value="1"/>
</dbReference>
<dbReference type="CDD" id="cd07302">
    <property type="entry name" value="CHD"/>
    <property type="match status" value="1"/>
</dbReference>
<reference evidence="9 10" key="1">
    <citation type="submission" date="2019-03" db="EMBL/GenBank/DDBJ databases">
        <title>Genomic Encyclopedia of Type Strains, Phase IV (KMG-IV): sequencing the most valuable type-strain genomes for metagenomic binning, comparative biology and taxonomic classification.</title>
        <authorList>
            <person name="Goeker M."/>
        </authorList>
    </citation>
    <scope>NUCLEOTIDE SEQUENCE [LARGE SCALE GENOMIC DNA]</scope>
    <source>
        <strain evidence="9 10">DSM 103923</strain>
    </source>
</reference>
<dbReference type="SMART" id="SM00044">
    <property type="entry name" value="CYCc"/>
    <property type="match status" value="1"/>
</dbReference>
<dbReference type="PANTHER" id="PTHR43081:SF1">
    <property type="entry name" value="ADENYLATE CYCLASE, TERMINAL-DIFFERENTIATION SPECIFIC"/>
    <property type="match status" value="1"/>
</dbReference>
<dbReference type="EMBL" id="SLZY01000003">
    <property type="protein sequence ID" value="TCS73027.1"/>
    <property type="molecule type" value="Genomic_DNA"/>
</dbReference>
<gene>
    <name evidence="9" type="ORF">EDC61_103150</name>
</gene>
<dbReference type="InterPro" id="IPR029787">
    <property type="entry name" value="Nucleotide_cyclase"/>
</dbReference>
<dbReference type="AlphaFoldDB" id="A0A4V2UQW7"/>
<protein>
    <submittedName>
        <fullName evidence="9">Adenylate cyclase</fullName>
    </submittedName>
</protein>
<dbReference type="SUPFAM" id="SSF55073">
    <property type="entry name" value="Nucleotide cyclase"/>
    <property type="match status" value="1"/>
</dbReference>
<evidence type="ECO:0000313" key="10">
    <source>
        <dbReference type="Proteomes" id="UP000295135"/>
    </source>
</evidence>
<evidence type="ECO:0000256" key="3">
    <source>
        <dbReference type="ARBA" id="ARBA00022475"/>
    </source>
</evidence>
<evidence type="ECO:0000256" key="1">
    <source>
        <dbReference type="ARBA" id="ARBA00004196"/>
    </source>
</evidence>
<dbReference type="Proteomes" id="UP000295135">
    <property type="component" value="Unassembled WGS sequence"/>
</dbReference>
<evidence type="ECO:0000256" key="7">
    <source>
        <dbReference type="SAM" id="Phobius"/>
    </source>
</evidence>
<dbReference type="InterPro" id="IPR007890">
    <property type="entry name" value="CHASE2"/>
</dbReference>
<comment type="similarity">
    <text evidence="2">Belongs to the adenylyl cyclase class-3 family.</text>
</comment>
<keyword evidence="4 7" id="KW-0812">Transmembrane</keyword>
<dbReference type="RefSeq" id="WP_126462202.1">
    <property type="nucleotide sequence ID" value="NZ_AP018721.1"/>
</dbReference>
<feature type="transmembrane region" description="Helical" evidence="7">
    <location>
        <begin position="420"/>
        <end position="443"/>
    </location>
</feature>
<keyword evidence="3" id="KW-1003">Cell membrane</keyword>
<dbReference type="InterPro" id="IPR001054">
    <property type="entry name" value="A/G_cyclase"/>
</dbReference>
<evidence type="ECO:0000256" key="2">
    <source>
        <dbReference type="ARBA" id="ARBA00005381"/>
    </source>
</evidence>